<evidence type="ECO:0000259" key="2">
    <source>
        <dbReference type="Pfam" id="PF13579"/>
    </source>
</evidence>
<dbReference type="InterPro" id="IPR001296">
    <property type="entry name" value="Glyco_trans_1"/>
</dbReference>
<dbReference type="Pfam" id="PF00534">
    <property type="entry name" value="Glycos_transf_1"/>
    <property type="match status" value="1"/>
</dbReference>
<gene>
    <name evidence="3" type="primary">kanE_2</name>
    <name evidence="3" type="ORF">Pla133_18470</name>
</gene>
<evidence type="ECO:0000313" key="3">
    <source>
        <dbReference type="EMBL" id="QDU66771.1"/>
    </source>
</evidence>
<feature type="domain" description="Glycosyltransferase subfamily 4-like N-terminal" evidence="2">
    <location>
        <begin position="17"/>
        <end position="239"/>
    </location>
</feature>
<protein>
    <submittedName>
        <fullName evidence="3">Alpha-D-kanosaminyltransferase</fullName>
        <ecNumber evidence="3">2.4.1.301</ecNumber>
    </submittedName>
</protein>
<dbReference type="PANTHER" id="PTHR12526">
    <property type="entry name" value="GLYCOSYLTRANSFERASE"/>
    <property type="match status" value="1"/>
</dbReference>
<dbReference type="EC" id="2.4.1.301" evidence="3"/>
<dbReference type="KEGG" id="pbap:Pla133_18470"/>
<proteinExistence type="predicted"/>
<feature type="domain" description="Glycosyl transferase family 1" evidence="1">
    <location>
        <begin position="254"/>
        <end position="409"/>
    </location>
</feature>
<dbReference type="EMBL" id="CP036287">
    <property type="protein sequence ID" value="QDU66771.1"/>
    <property type="molecule type" value="Genomic_DNA"/>
</dbReference>
<keyword evidence="3" id="KW-0808">Transferase</keyword>
<dbReference type="SUPFAM" id="SSF53756">
    <property type="entry name" value="UDP-Glycosyltransferase/glycogen phosphorylase"/>
    <property type="match status" value="1"/>
</dbReference>
<dbReference type="AlphaFoldDB" id="A0A518BIG9"/>
<reference evidence="3 4" key="1">
    <citation type="submission" date="2019-02" db="EMBL/GenBank/DDBJ databases">
        <title>Deep-cultivation of Planctomycetes and their phenomic and genomic characterization uncovers novel biology.</title>
        <authorList>
            <person name="Wiegand S."/>
            <person name="Jogler M."/>
            <person name="Boedeker C."/>
            <person name="Pinto D."/>
            <person name="Vollmers J."/>
            <person name="Rivas-Marin E."/>
            <person name="Kohn T."/>
            <person name="Peeters S.H."/>
            <person name="Heuer A."/>
            <person name="Rast P."/>
            <person name="Oberbeckmann S."/>
            <person name="Bunk B."/>
            <person name="Jeske O."/>
            <person name="Meyerdierks A."/>
            <person name="Storesund J.E."/>
            <person name="Kallscheuer N."/>
            <person name="Luecker S."/>
            <person name="Lage O.M."/>
            <person name="Pohl T."/>
            <person name="Merkel B.J."/>
            <person name="Hornburger P."/>
            <person name="Mueller R.-W."/>
            <person name="Bruemmer F."/>
            <person name="Labrenz M."/>
            <person name="Spormann A.M."/>
            <person name="Op den Camp H."/>
            <person name="Overmann J."/>
            <person name="Amann R."/>
            <person name="Jetten M.S.M."/>
            <person name="Mascher T."/>
            <person name="Medema M.H."/>
            <person name="Devos D.P."/>
            <person name="Kaster A.-K."/>
            <person name="Ovreas L."/>
            <person name="Rohde M."/>
            <person name="Galperin M.Y."/>
            <person name="Jogler C."/>
        </authorList>
    </citation>
    <scope>NUCLEOTIDE SEQUENCE [LARGE SCALE GENOMIC DNA]</scope>
    <source>
        <strain evidence="3 4">Pla133</strain>
    </source>
</reference>
<dbReference type="Gene3D" id="3.40.50.2000">
    <property type="entry name" value="Glycogen Phosphorylase B"/>
    <property type="match status" value="2"/>
</dbReference>
<organism evidence="3 4">
    <name type="scientific">Engelhardtia mirabilis</name>
    <dbReference type="NCBI Taxonomy" id="2528011"/>
    <lineage>
        <taxon>Bacteria</taxon>
        <taxon>Pseudomonadati</taxon>
        <taxon>Planctomycetota</taxon>
        <taxon>Planctomycetia</taxon>
        <taxon>Planctomycetia incertae sedis</taxon>
        <taxon>Engelhardtia</taxon>
    </lineage>
</organism>
<dbReference type="PANTHER" id="PTHR12526:SF635">
    <property type="entry name" value="GLYCOSYL TRANSFERASE GROUP 1"/>
    <property type="match status" value="1"/>
</dbReference>
<name>A0A518BIG9_9BACT</name>
<dbReference type="Pfam" id="PF13579">
    <property type="entry name" value="Glyco_trans_4_4"/>
    <property type="match status" value="1"/>
</dbReference>
<sequence length="439" mass="48185">MRILVVSNGFPPRGRWGTEFYTAQMVAGLRERGHEVAVLHPDRSGSSPRYTVEEVKGEGDVDVFLLHNTGDPGKAFDDSYSNRQVDRVFGEVIERWQPELVHFTYLLWGLSIGMPEVARARGLSTVLTTTDYGLLCHRGQMFDWHYRRCGGPHPAEVCARCVREFSRDDAPPVERALRRALVAGLAAMGGLGMVVTTADLEQRAARVAEALAAVDHVILPTRVLGEAFARSGVPADRMTDLVYGIDDRPYHAARTAPPAEPVVFGYLGQFTPHKGLDVLVEAVHILQHRLPESVEPWFVRLYGSAAGGRHTRYAPRVLGKLSPRMVTMKAFSPEQAPTVLAELHALIMPSLWDENAPLTCLQARAAGIPMLASDVRGISEVIEHGEHGLLFPPGDAAALADAMREVILGRLGRHPNPSLPVGLDEHLDVLEGIYDRVAH</sequence>
<evidence type="ECO:0000259" key="1">
    <source>
        <dbReference type="Pfam" id="PF00534"/>
    </source>
</evidence>
<keyword evidence="3" id="KW-0328">Glycosyltransferase</keyword>
<dbReference type="InterPro" id="IPR028098">
    <property type="entry name" value="Glyco_trans_4-like_N"/>
</dbReference>
<evidence type="ECO:0000313" key="4">
    <source>
        <dbReference type="Proteomes" id="UP000316921"/>
    </source>
</evidence>
<dbReference type="GO" id="GO:0016757">
    <property type="term" value="F:glycosyltransferase activity"/>
    <property type="evidence" value="ECO:0007669"/>
    <property type="project" value="UniProtKB-KW"/>
</dbReference>
<keyword evidence="4" id="KW-1185">Reference proteome</keyword>
<dbReference type="RefSeq" id="WP_145064580.1">
    <property type="nucleotide sequence ID" value="NZ_CP036287.1"/>
</dbReference>
<accession>A0A518BIG9</accession>
<dbReference type="Proteomes" id="UP000316921">
    <property type="component" value="Chromosome"/>
</dbReference>